<dbReference type="OrthoDB" id="771233at2759"/>
<keyword evidence="3" id="KW-1185">Reference proteome</keyword>
<protein>
    <submittedName>
        <fullName evidence="2">Uncharacterized protein</fullName>
    </submittedName>
</protein>
<evidence type="ECO:0000256" key="1">
    <source>
        <dbReference type="SAM" id="Phobius"/>
    </source>
</evidence>
<keyword evidence="1" id="KW-0812">Transmembrane</keyword>
<accession>A0A2U1LEF8</accession>
<sequence length="478" mass="54129">MANVNLKDREADIVAPTLQALLNSVDNLKVVELPTEKLSPSIQMVPNKFRDISPGSFNPRVVSIGPLHRDDEHLQPFENQKAGYMRSLIRRVYCSRVQTLDACVRKVAASIDKIKACYDEMKPYADVELAKMMVMDACFILEFCYRISDCDDSVPAGNISLAQSIIRDLVLVENQIPFFVLNDLFECTILALEPDSSVTDFIFPALKLITPFEGKLRIFDHDTSTNYNHVLDILHKSYKPNSNKEKHASFFVTTSYTTVELAKAGVNFKPNQNEPGALTMEFQSSYEPNYKKEIHTSFFVPTSYTAVELAKAGVNFKPNQNEPGALTMEFQSSTFNPTFTMPILRIEEYTESVLRNLIAYEQSFLNVGNHVTSYAVAMMKLIDTKEDLLKLVESKIVANHPSGHQYIVDMIQGLCQEVVLKEFSYGQSWRKMDEYCNSGLGWIRRTYFTGTWSYIASVSGLILFLLTAIQTYCAIRSL</sequence>
<dbReference type="EMBL" id="PKPP01009825">
    <property type="protein sequence ID" value="PWA47400.1"/>
    <property type="molecule type" value="Genomic_DNA"/>
</dbReference>
<evidence type="ECO:0000313" key="3">
    <source>
        <dbReference type="Proteomes" id="UP000245207"/>
    </source>
</evidence>
<gene>
    <name evidence="2" type="ORF">CTI12_AA500620</name>
</gene>
<proteinExistence type="predicted"/>
<dbReference type="Proteomes" id="UP000245207">
    <property type="component" value="Unassembled WGS sequence"/>
</dbReference>
<comment type="caution">
    <text evidence="2">The sequence shown here is derived from an EMBL/GenBank/DDBJ whole genome shotgun (WGS) entry which is preliminary data.</text>
</comment>
<keyword evidence="1" id="KW-1133">Transmembrane helix</keyword>
<dbReference type="PANTHER" id="PTHR31170:SF25">
    <property type="entry name" value="BNAA09G04570D PROTEIN"/>
    <property type="match status" value="1"/>
</dbReference>
<feature type="transmembrane region" description="Helical" evidence="1">
    <location>
        <begin position="452"/>
        <end position="475"/>
    </location>
</feature>
<dbReference type="Pfam" id="PF03140">
    <property type="entry name" value="DUF247"/>
    <property type="match status" value="1"/>
</dbReference>
<dbReference type="STRING" id="35608.A0A2U1LEF8"/>
<keyword evidence="1" id="KW-0472">Membrane</keyword>
<organism evidence="2 3">
    <name type="scientific">Artemisia annua</name>
    <name type="common">Sweet wormwood</name>
    <dbReference type="NCBI Taxonomy" id="35608"/>
    <lineage>
        <taxon>Eukaryota</taxon>
        <taxon>Viridiplantae</taxon>
        <taxon>Streptophyta</taxon>
        <taxon>Embryophyta</taxon>
        <taxon>Tracheophyta</taxon>
        <taxon>Spermatophyta</taxon>
        <taxon>Magnoliopsida</taxon>
        <taxon>eudicotyledons</taxon>
        <taxon>Gunneridae</taxon>
        <taxon>Pentapetalae</taxon>
        <taxon>asterids</taxon>
        <taxon>campanulids</taxon>
        <taxon>Asterales</taxon>
        <taxon>Asteraceae</taxon>
        <taxon>Asteroideae</taxon>
        <taxon>Anthemideae</taxon>
        <taxon>Artemisiinae</taxon>
        <taxon>Artemisia</taxon>
    </lineage>
</organism>
<evidence type="ECO:0000313" key="2">
    <source>
        <dbReference type="EMBL" id="PWA47400.1"/>
    </source>
</evidence>
<dbReference type="PANTHER" id="PTHR31170">
    <property type="entry name" value="BNAC04G53230D PROTEIN"/>
    <property type="match status" value="1"/>
</dbReference>
<reference evidence="2 3" key="1">
    <citation type="journal article" date="2018" name="Mol. Plant">
        <title>The genome of Artemisia annua provides insight into the evolution of Asteraceae family and artemisinin biosynthesis.</title>
        <authorList>
            <person name="Shen Q."/>
            <person name="Zhang L."/>
            <person name="Liao Z."/>
            <person name="Wang S."/>
            <person name="Yan T."/>
            <person name="Shi P."/>
            <person name="Liu M."/>
            <person name="Fu X."/>
            <person name="Pan Q."/>
            <person name="Wang Y."/>
            <person name="Lv Z."/>
            <person name="Lu X."/>
            <person name="Zhang F."/>
            <person name="Jiang W."/>
            <person name="Ma Y."/>
            <person name="Chen M."/>
            <person name="Hao X."/>
            <person name="Li L."/>
            <person name="Tang Y."/>
            <person name="Lv G."/>
            <person name="Zhou Y."/>
            <person name="Sun X."/>
            <person name="Brodelius P.E."/>
            <person name="Rose J.K.C."/>
            <person name="Tang K."/>
        </authorList>
    </citation>
    <scope>NUCLEOTIDE SEQUENCE [LARGE SCALE GENOMIC DNA]</scope>
    <source>
        <strain evidence="3">cv. Huhao1</strain>
        <tissue evidence="2">Leaf</tissue>
    </source>
</reference>
<dbReference type="InterPro" id="IPR004158">
    <property type="entry name" value="DUF247_pln"/>
</dbReference>
<name>A0A2U1LEF8_ARTAN</name>
<dbReference type="AlphaFoldDB" id="A0A2U1LEF8"/>